<accession>A0A395M3R9</accession>
<dbReference type="NCBIfam" id="TIGR02020">
    <property type="entry name" value="BchF"/>
    <property type="match status" value="1"/>
</dbReference>
<protein>
    <submittedName>
        <fullName evidence="2">2-vinyl bacteriochlorophyllide hydratase</fullName>
    </submittedName>
</protein>
<dbReference type="Pfam" id="PF07284">
    <property type="entry name" value="BCHF"/>
    <property type="match status" value="1"/>
</dbReference>
<proteinExistence type="predicted"/>
<dbReference type="InterPro" id="IPR009905">
    <property type="entry name" value="BCHF"/>
</dbReference>
<feature type="transmembrane region" description="Helical" evidence="1">
    <location>
        <begin position="20"/>
        <end position="44"/>
    </location>
</feature>
<evidence type="ECO:0000256" key="1">
    <source>
        <dbReference type="SAM" id="Phobius"/>
    </source>
</evidence>
<dbReference type="GO" id="GO:0019685">
    <property type="term" value="P:photosynthesis, dark reaction"/>
    <property type="evidence" value="ECO:0007669"/>
    <property type="project" value="InterPro"/>
</dbReference>
<keyword evidence="1" id="KW-0812">Transmembrane</keyword>
<organism evidence="2 3">
    <name type="scientific">Candidatus Thermochlorobacter aerophilus</name>
    <dbReference type="NCBI Taxonomy" id="1868324"/>
    <lineage>
        <taxon>Bacteria</taxon>
        <taxon>Pseudomonadati</taxon>
        <taxon>Chlorobiota</taxon>
        <taxon>Chlorobiia</taxon>
        <taxon>Chlorobiales</taxon>
        <taxon>Candidatus Thermochlorobacteriaceae</taxon>
        <taxon>Candidatus Thermochlorobacter</taxon>
    </lineage>
</organism>
<evidence type="ECO:0000313" key="2">
    <source>
        <dbReference type="EMBL" id="RFM24534.1"/>
    </source>
</evidence>
<gene>
    <name evidence="2" type="primary">bchF</name>
    <name evidence="2" type="ORF">D0433_06000</name>
</gene>
<dbReference type="Proteomes" id="UP000266389">
    <property type="component" value="Unassembled WGS sequence"/>
</dbReference>
<dbReference type="GO" id="GO:0030494">
    <property type="term" value="P:bacteriochlorophyll biosynthetic process"/>
    <property type="evidence" value="ECO:0007669"/>
    <property type="project" value="InterPro"/>
</dbReference>
<feature type="transmembrane region" description="Helical" evidence="1">
    <location>
        <begin position="117"/>
        <end position="142"/>
    </location>
</feature>
<comment type="caution">
    <text evidence="2">The sequence shown here is derived from an EMBL/GenBank/DDBJ whole genome shotgun (WGS) entry which is preliminary data.</text>
</comment>
<name>A0A395M3R9_9BACT</name>
<keyword evidence="1" id="KW-1133">Transmembrane helix</keyword>
<sequence length="156" mass="18329">MPRYTPEQLRIRNSSIWTKVQFVLAPIQFVVFLVGFVITLLYYNGVIHDFSLVTIGVFFKTLFLVLLFVTGAIWEKQVFGMWVYSPEFFWEDVGSTIAIIVHFSYFVLAYLNYSTEVLVWSAFAAYLSYVINALQYLLRLWLEKRNEKRLKAQGLI</sequence>
<evidence type="ECO:0000313" key="3">
    <source>
        <dbReference type="Proteomes" id="UP000266389"/>
    </source>
</evidence>
<reference evidence="2 3" key="1">
    <citation type="journal article" date="2011" name="ISME J.">
        <title>Community ecology of hot spring cyanobacterial mats: predominant populations and their functional potential.</title>
        <authorList>
            <person name="Klatt C.G."/>
            <person name="Wood J.M."/>
            <person name="Rusch D.B."/>
            <person name="Bateson M.M."/>
            <person name="Hamamura N."/>
            <person name="Heidelberg J.F."/>
            <person name="Grossman A.R."/>
            <person name="Bhaya D."/>
            <person name="Cohan F.M."/>
            <person name="Kuhl M."/>
            <person name="Bryant D.A."/>
            <person name="Ward D.M."/>
        </authorList>
    </citation>
    <scope>NUCLEOTIDE SEQUENCE [LARGE SCALE GENOMIC DNA]</scope>
    <source>
        <strain evidence="2">OS</strain>
    </source>
</reference>
<feature type="transmembrane region" description="Helical" evidence="1">
    <location>
        <begin position="50"/>
        <end position="73"/>
    </location>
</feature>
<keyword evidence="1" id="KW-0472">Membrane</keyword>
<dbReference type="AlphaFoldDB" id="A0A395M3R9"/>
<dbReference type="GO" id="GO:0016836">
    <property type="term" value="F:hydro-lyase activity"/>
    <property type="evidence" value="ECO:0007669"/>
    <property type="project" value="InterPro"/>
</dbReference>
<dbReference type="EMBL" id="PHFL01000039">
    <property type="protein sequence ID" value="RFM24534.1"/>
    <property type="molecule type" value="Genomic_DNA"/>
</dbReference>
<feature type="transmembrane region" description="Helical" evidence="1">
    <location>
        <begin position="93"/>
        <end position="111"/>
    </location>
</feature>